<comment type="caution">
    <text evidence="1">The sequence shown here is derived from an EMBL/GenBank/DDBJ whole genome shotgun (WGS) entry which is preliminary data.</text>
</comment>
<reference evidence="1 2" key="1">
    <citation type="submission" date="2024-06" db="EMBL/GenBank/DDBJ databases">
        <authorList>
            <person name="Steensen K."/>
            <person name="Seneca J."/>
            <person name="Bartlau N."/>
            <person name="Yu A.X."/>
            <person name="Polz M.F."/>
        </authorList>
    </citation>
    <scope>NUCLEOTIDE SEQUENCE [LARGE SCALE GENOMIC DNA]</scope>
    <source>
        <strain evidence="1 2">1F145</strain>
    </source>
</reference>
<protein>
    <recommendedName>
        <fullName evidence="3">DUF4062 domain-containing protein</fullName>
    </recommendedName>
</protein>
<evidence type="ECO:0000313" key="1">
    <source>
        <dbReference type="EMBL" id="MEZ8179330.1"/>
    </source>
</evidence>
<evidence type="ECO:0008006" key="3">
    <source>
        <dbReference type="Google" id="ProtNLM"/>
    </source>
</evidence>
<dbReference type="EMBL" id="JBGOOW010000001">
    <property type="protein sequence ID" value="MEZ8179330.1"/>
    <property type="molecule type" value="Genomic_DNA"/>
</dbReference>
<organism evidence="1 2">
    <name type="scientific">Vibrio splendidus</name>
    <dbReference type="NCBI Taxonomy" id="29497"/>
    <lineage>
        <taxon>Bacteria</taxon>
        <taxon>Pseudomonadati</taxon>
        <taxon>Pseudomonadota</taxon>
        <taxon>Gammaproteobacteria</taxon>
        <taxon>Vibrionales</taxon>
        <taxon>Vibrionaceae</taxon>
        <taxon>Vibrio</taxon>
    </lineage>
</organism>
<dbReference type="Proteomes" id="UP001569200">
    <property type="component" value="Unassembled WGS sequence"/>
</dbReference>
<sequence>MARSETVISVFVASPGDVMDERNSLESIINELNKTWSKTLNLRLELVRWESDVRPGFGQYAQDVINKQVNDEYDVFIALFWSKVGSPTNIAESGTIEEFDRAYQKYCNDPDSVDIMIYFKDEPIPPSQMDTDQLKKIQSLKSQLGEQGGLYWSFDRAEDFENLLRSHLSSVAQSWSKKLIQLDPIEQEQEQPKVSDPNGDLGDDYGLFDYLDIYDDRMSDMASTLEIMTDATDKVGAQFNRRTSQIESITSGTDGIGYDQKEARKVIKFTSDDLTRYANIIDSQVDSLSDARTQAFDALSKGIAISIDMQPDSDSIEDLKVNLRKMRSSAQTSEDGLVSFRDSIVCLPKLNVQLNKAKRAATRSLDRTLDEIRKTIQSATDVLDIIDKLLVK</sequence>
<dbReference type="RefSeq" id="WP_371690463.1">
    <property type="nucleotide sequence ID" value="NZ_JBGONW010000002.1"/>
</dbReference>
<proteinExistence type="predicted"/>
<keyword evidence="2" id="KW-1185">Reference proteome</keyword>
<evidence type="ECO:0000313" key="2">
    <source>
        <dbReference type="Proteomes" id="UP001569200"/>
    </source>
</evidence>
<name>A0ABV4LNK0_VIBSP</name>
<gene>
    <name evidence="1" type="ORF">ACED33_01445</name>
</gene>
<accession>A0ABV4LNK0</accession>